<dbReference type="PANTHER" id="PTHR13939">
    <property type="entry name" value="NICOTINAMIDE-NUCLEOTIDE AMIDOHYDROLASE PNCC"/>
    <property type="match status" value="1"/>
</dbReference>
<dbReference type="Pfam" id="PF00994">
    <property type="entry name" value="MoCF_biosynth"/>
    <property type="match status" value="1"/>
</dbReference>
<dbReference type="SMART" id="SM00852">
    <property type="entry name" value="MoCF_biosynth"/>
    <property type="match status" value="1"/>
</dbReference>
<comment type="caution">
    <text evidence="2">The sequence shown here is derived from an EMBL/GenBank/DDBJ whole genome shotgun (WGS) entry which is preliminary data.</text>
</comment>
<dbReference type="InterPro" id="IPR001453">
    <property type="entry name" value="MoaB/Mog_dom"/>
</dbReference>
<evidence type="ECO:0000313" key="2">
    <source>
        <dbReference type="EMBL" id="RKT50293.1"/>
    </source>
</evidence>
<dbReference type="Gene3D" id="3.40.980.10">
    <property type="entry name" value="MoaB/Mog-like domain"/>
    <property type="match status" value="1"/>
</dbReference>
<accession>A0A495VPD9</accession>
<dbReference type="PANTHER" id="PTHR13939:SF0">
    <property type="entry name" value="NMN AMIDOHYDROLASE-LIKE PROTEIN YFAY"/>
    <property type="match status" value="1"/>
</dbReference>
<dbReference type="AlphaFoldDB" id="A0A495VPD9"/>
<feature type="domain" description="MoaB/Mog" evidence="1">
    <location>
        <begin position="6"/>
        <end position="167"/>
    </location>
</feature>
<evidence type="ECO:0000313" key="3">
    <source>
        <dbReference type="Proteomes" id="UP000270626"/>
    </source>
</evidence>
<dbReference type="EMBL" id="RBXP01000018">
    <property type="protein sequence ID" value="RKT50293.1"/>
    <property type="molecule type" value="Genomic_DNA"/>
</dbReference>
<dbReference type="OrthoDB" id="9801454at2"/>
<dbReference type="RefSeq" id="WP_121459131.1">
    <property type="nucleotide sequence ID" value="NZ_RBXP01000018.1"/>
</dbReference>
<dbReference type="CDD" id="cd00885">
    <property type="entry name" value="cinA"/>
    <property type="match status" value="1"/>
</dbReference>
<dbReference type="Proteomes" id="UP000270626">
    <property type="component" value="Unassembled WGS sequence"/>
</dbReference>
<keyword evidence="3" id="KW-1185">Reference proteome</keyword>
<proteinExistence type="predicted"/>
<sequence length="255" mass="28789">MSRIFGAVIIGDEILSGKRQDKHFARIAEMLGARGLQLSWVEYLGDDRQRLTDTFKRTMAAGDVVFSCGGIGNTPDDHTRQAVAAALGVDLELHPEGFEELKVRFADEEITDTRKLLVTFPRGVRIVPNPFNRIPGFMANDHYFVPGFPQMAHPMIEWALDTFYRDEFKAVGDRIEKAFLLTGANAYESALLDLMERIVAAYPALRLFSLPSLVGQERRHLELGVEGAPALVDRAMEEIRVEVEQRGITWRWRDA</sequence>
<dbReference type="InterPro" id="IPR050101">
    <property type="entry name" value="CinA"/>
</dbReference>
<name>A0A495VPD9_9RHOO</name>
<protein>
    <submittedName>
        <fullName evidence="2">Molybdopterin-biosynthesis enzyme MoeA-like protein</fullName>
    </submittedName>
</protein>
<dbReference type="SUPFAM" id="SSF53218">
    <property type="entry name" value="Molybdenum cofactor biosynthesis proteins"/>
    <property type="match status" value="1"/>
</dbReference>
<organism evidence="2 3">
    <name type="scientific">Azonexus fungiphilus</name>
    <dbReference type="NCBI Taxonomy" id="146940"/>
    <lineage>
        <taxon>Bacteria</taxon>
        <taxon>Pseudomonadati</taxon>
        <taxon>Pseudomonadota</taxon>
        <taxon>Betaproteobacteria</taxon>
        <taxon>Rhodocyclales</taxon>
        <taxon>Azonexaceae</taxon>
        <taxon>Azonexus</taxon>
    </lineage>
</organism>
<reference evidence="2 3" key="1">
    <citation type="submission" date="2018-10" db="EMBL/GenBank/DDBJ databases">
        <title>Genomic Encyclopedia of Type Strains, Phase IV (KMG-IV): sequencing the most valuable type-strain genomes for metagenomic binning, comparative biology and taxonomic classification.</title>
        <authorList>
            <person name="Goeker M."/>
        </authorList>
    </citation>
    <scope>NUCLEOTIDE SEQUENCE [LARGE SCALE GENOMIC DNA]</scope>
    <source>
        <strain evidence="2 3">DSM 23841</strain>
    </source>
</reference>
<dbReference type="InterPro" id="IPR036425">
    <property type="entry name" value="MoaB/Mog-like_dom_sf"/>
</dbReference>
<evidence type="ECO:0000259" key="1">
    <source>
        <dbReference type="SMART" id="SM00852"/>
    </source>
</evidence>
<gene>
    <name evidence="2" type="ORF">DFR40_2847</name>
</gene>